<comment type="caution">
    <text evidence="4">The sequence shown here is derived from an EMBL/GenBank/DDBJ whole genome shotgun (WGS) entry which is preliminary data.</text>
</comment>
<dbReference type="PANTHER" id="PTHR48081">
    <property type="entry name" value="AB HYDROLASE SUPERFAMILY PROTEIN C4A8.06C"/>
    <property type="match status" value="1"/>
</dbReference>
<dbReference type="GO" id="GO:0016787">
    <property type="term" value="F:hydrolase activity"/>
    <property type="evidence" value="ECO:0007669"/>
    <property type="project" value="UniProtKB-KW"/>
</dbReference>
<sequence length="302" mass="33326">MRPGLLGGLVLLAVVSATTSFAASPTHADVRYGRFHRNTLDVYLPPDPSGPTPVLIYLHGGGWMMGDKGGIAPSWYLQQDIAVVSANYRFTVGSPDAAPYPAPMEDAARVVQFVRSRANQWNLDAERVALSGSSAGAVMAMWVAYRDDMADPESDDPVLHQSTRVRCVLPLDAPTTLDPDWILKHVGGPERIHIAAYPLFRIQALSELQDPEKRVLVRQASPATYVTADDPPTYLRYHMPLTPTPLPPTANPNESIHHPRFGQYLKECLDQAGVPCVFRYPNLQPSEIETILSPEEFLKQHL</sequence>
<evidence type="ECO:0000256" key="2">
    <source>
        <dbReference type="SAM" id="SignalP"/>
    </source>
</evidence>
<accession>A0A5M6D2H3</accession>
<gene>
    <name evidence="4" type="ORF">FYK55_22680</name>
</gene>
<evidence type="ECO:0000259" key="3">
    <source>
        <dbReference type="Pfam" id="PF20434"/>
    </source>
</evidence>
<evidence type="ECO:0000256" key="1">
    <source>
        <dbReference type="ARBA" id="ARBA00022801"/>
    </source>
</evidence>
<dbReference type="Pfam" id="PF20434">
    <property type="entry name" value="BD-FAE"/>
    <property type="match status" value="1"/>
</dbReference>
<keyword evidence="2" id="KW-0732">Signal</keyword>
<dbReference type="SUPFAM" id="SSF53474">
    <property type="entry name" value="alpha/beta-Hydrolases"/>
    <property type="match status" value="1"/>
</dbReference>
<dbReference type="PANTHER" id="PTHR48081:SF6">
    <property type="entry name" value="PEPTIDASE S9 PROLYL OLIGOPEPTIDASE CATALYTIC DOMAIN-CONTAINING PROTEIN"/>
    <property type="match status" value="1"/>
</dbReference>
<dbReference type="Gene3D" id="3.40.50.1820">
    <property type="entry name" value="alpha/beta hydrolase"/>
    <property type="match status" value="1"/>
</dbReference>
<dbReference type="AlphaFoldDB" id="A0A5M6D2H3"/>
<dbReference type="InterPro" id="IPR050300">
    <property type="entry name" value="GDXG_lipolytic_enzyme"/>
</dbReference>
<name>A0A5M6D2H3_9BACT</name>
<proteinExistence type="predicted"/>
<dbReference type="Proteomes" id="UP000324479">
    <property type="component" value="Unassembled WGS sequence"/>
</dbReference>
<feature type="domain" description="BD-FAE-like" evidence="3">
    <location>
        <begin position="40"/>
        <end position="235"/>
    </location>
</feature>
<evidence type="ECO:0000313" key="4">
    <source>
        <dbReference type="EMBL" id="KAA5539859.1"/>
    </source>
</evidence>
<keyword evidence="1 4" id="KW-0378">Hydrolase</keyword>
<dbReference type="RefSeq" id="WP_150078922.1">
    <property type="nucleotide sequence ID" value="NZ_VWOX01000016.1"/>
</dbReference>
<dbReference type="EMBL" id="VWOX01000016">
    <property type="protein sequence ID" value="KAA5539859.1"/>
    <property type="molecule type" value="Genomic_DNA"/>
</dbReference>
<dbReference type="InterPro" id="IPR049492">
    <property type="entry name" value="BD-FAE-like_dom"/>
</dbReference>
<keyword evidence="5" id="KW-1185">Reference proteome</keyword>
<feature type="chain" id="PRO_5024366399" evidence="2">
    <location>
        <begin position="23"/>
        <end position="302"/>
    </location>
</feature>
<dbReference type="InterPro" id="IPR029058">
    <property type="entry name" value="AB_hydrolase_fold"/>
</dbReference>
<protein>
    <submittedName>
        <fullName evidence="4">Alpha/beta hydrolase</fullName>
    </submittedName>
</protein>
<reference evidence="4 5" key="1">
    <citation type="submission" date="2019-08" db="EMBL/GenBank/DDBJ databases">
        <authorList>
            <person name="Dhanesh K."/>
            <person name="Kumar G."/>
            <person name="Sasikala C."/>
            <person name="Venkata Ramana C."/>
        </authorList>
    </citation>
    <scope>NUCLEOTIDE SEQUENCE [LARGE SCALE GENOMIC DNA]</scope>
    <source>
        <strain evidence="4 5">JC645</strain>
    </source>
</reference>
<organism evidence="4 5">
    <name type="scientific">Roseiconus nitratireducens</name>
    <dbReference type="NCBI Taxonomy" id="2605748"/>
    <lineage>
        <taxon>Bacteria</taxon>
        <taxon>Pseudomonadati</taxon>
        <taxon>Planctomycetota</taxon>
        <taxon>Planctomycetia</taxon>
        <taxon>Pirellulales</taxon>
        <taxon>Pirellulaceae</taxon>
        <taxon>Roseiconus</taxon>
    </lineage>
</organism>
<evidence type="ECO:0000313" key="5">
    <source>
        <dbReference type="Proteomes" id="UP000324479"/>
    </source>
</evidence>
<feature type="signal peptide" evidence="2">
    <location>
        <begin position="1"/>
        <end position="22"/>
    </location>
</feature>